<dbReference type="EMBL" id="CAJNIZ010043861">
    <property type="protein sequence ID" value="CAE7670932.1"/>
    <property type="molecule type" value="Genomic_DNA"/>
</dbReference>
<organism evidence="3 4">
    <name type="scientific">Symbiodinium pilosum</name>
    <name type="common">Dinoflagellate</name>
    <dbReference type="NCBI Taxonomy" id="2952"/>
    <lineage>
        <taxon>Eukaryota</taxon>
        <taxon>Sar</taxon>
        <taxon>Alveolata</taxon>
        <taxon>Dinophyceae</taxon>
        <taxon>Suessiales</taxon>
        <taxon>Symbiodiniaceae</taxon>
        <taxon>Symbiodinium</taxon>
    </lineage>
</organism>
<evidence type="ECO:0000256" key="1">
    <source>
        <dbReference type="SAM" id="MobiDB-lite"/>
    </source>
</evidence>
<evidence type="ECO:0000313" key="4">
    <source>
        <dbReference type="Proteomes" id="UP000649617"/>
    </source>
</evidence>
<dbReference type="Gene3D" id="3.40.50.1240">
    <property type="entry name" value="Phosphoglycerate mutase-like"/>
    <property type="match status" value="1"/>
</dbReference>
<name>A0A812WGJ1_SYMPI</name>
<dbReference type="SUPFAM" id="SSF53254">
    <property type="entry name" value="Phosphoglycerate mutase-like"/>
    <property type="match status" value="1"/>
</dbReference>
<keyword evidence="2" id="KW-0472">Membrane</keyword>
<feature type="compositionally biased region" description="Polar residues" evidence="1">
    <location>
        <begin position="1068"/>
        <end position="1078"/>
    </location>
</feature>
<dbReference type="PANTHER" id="PTHR16469:SF27">
    <property type="entry name" value="UBIQUITIN-ASSOCIATED AND SH3 DOMAIN-CONTAINING BA-RELATED"/>
    <property type="match status" value="1"/>
</dbReference>
<keyword evidence="4" id="KW-1185">Reference proteome</keyword>
<dbReference type="InterPro" id="IPR029033">
    <property type="entry name" value="His_PPase_superfam"/>
</dbReference>
<feature type="compositionally biased region" description="Low complexity" evidence="1">
    <location>
        <begin position="1023"/>
        <end position="1034"/>
    </location>
</feature>
<feature type="region of interest" description="Disordered" evidence="1">
    <location>
        <begin position="1002"/>
        <end position="1078"/>
    </location>
</feature>
<dbReference type="InterPro" id="IPR013078">
    <property type="entry name" value="His_Pase_superF_clade-1"/>
</dbReference>
<feature type="compositionally biased region" description="Gly residues" evidence="1">
    <location>
        <begin position="1008"/>
        <end position="1022"/>
    </location>
</feature>
<evidence type="ECO:0000313" key="3">
    <source>
        <dbReference type="EMBL" id="CAE7670932.1"/>
    </source>
</evidence>
<keyword evidence="2" id="KW-0812">Transmembrane</keyword>
<dbReference type="PANTHER" id="PTHR16469">
    <property type="entry name" value="UBIQUITIN-ASSOCIATED AND SH3 DOMAIN-CONTAINING BA-RELATED"/>
    <property type="match status" value="1"/>
</dbReference>
<protein>
    <submittedName>
        <fullName evidence="3">Uncharacterized protein</fullName>
    </submittedName>
</protein>
<feature type="transmembrane region" description="Helical" evidence="2">
    <location>
        <begin position="1277"/>
        <end position="1301"/>
    </location>
</feature>
<accession>A0A812WGJ1</accession>
<feature type="transmembrane region" description="Helical" evidence="2">
    <location>
        <begin position="119"/>
        <end position="141"/>
    </location>
</feature>
<proteinExistence type="predicted"/>
<dbReference type="Pfam" id="PF00300">
    <property type="entry name" value="His_Phos_1"/>
    <property type="match status" value="1"/>
</dbReference>
<evidence type="ECO:0000256" key="2">
    <source>
        <dbReference type="SAM" id="Phobius"/>
    </source>
</evidence>
<dbReference type="Proteomes" id="UP000649617">
    <property type="component" value="Unassembled WGS sequence"/>
</dbReference>
<dbReference type="OrthoDB" id="445278at2759"/>
<feature type="compositionally biased region" description="Basic and acidic residues" evidence="1">
    <location>
        <begin position="1052"/>
        <end position="1062"/>
    </location>
</feature>
<gene>
    <name evidence="3" type="ORF">SPIL2461_LOCUS18499</name>
</gene>
<dbReference type="InterPro" id="IPR051710">
    <property type="entry name" value="Phosphatase_SH3-domain"/>
</dbReference>
<reference evidence="3" key="1">
    <citation type="submission" date="2021-02" db="EMBL/GenBank/DDBJ databases">
        <authorList>
            <person name="Dougan E. K."/>
            <person name="Rhodes N."/>
            <person name="Thang M."/>
            <person name="Chan C."/>
        </authorList>
    </citation>
    <scope>NUCLEOTIDE SEQUENCE</scope>
</reference>
<keyword evidence="2" id="KW-1133">Transmembrane helix</keyword>
<comment type="caution">
    <text evidence="3">The sequence shown here is derived from an EMBL/GenBank/DDBJ whole genome shotgun (WGS) entry which is preliminary data.</text>
</comment>
<dbReference type="CDD" id="cd07067">
    <property type="entry name" value="HP_PGM_like"/>
    <property type="match status" value="1"/>
</dbReference>
<sequence>MEQIGAQRCLKKQNPGFFESLGRTRGAGAGDGGLSPAAPPVQMCCGSGNGEEQLWFDHVELVELVVAITGGSLLLQRAHPIAVMGASLTNILLLTWIDVRLPRFSVSLKTTFNVMLSTYLNYIPFGLLRWMILVLVCLQLVDYVAVVRGVWASIDRLRENALGLTRLVSARSHGSGGSVELSLRSEEVCETMPSAGQGITEDQPEDGRPGMSLEVMVLPEAIAELREDSRNSRAAGEESPSSLAEDVFHPALAVLRHSHRADTAFDSEWHETDDKMQFPADCPITVEGIREAQGTAEILAESDFGIIICSPYLRCVQTAVILADRLDLFVLLDYEIGEVFGRLVFSEELCRKFQQQGSVPWRSRRELYQALKSWSTEVSELFEDAPATSSRRPLYHRIGWRRILGQPPKCGETLAGARQRYAKRFLTYLARSRKAKRNMILVSHGHFVETALKLLPSTSARDVTAVRYCGGLMARLCRASPKLVVRTASTDFAWDDAGTQSYEIAESPDWEPSTVARKSEDEEERELVDASLPWWDVNVFGIEFGAKSKRNRTERQVQYEAFLKQLHTQKLTWQRLEELLGELPQGMRPATEGRLSCTSATESINDNDTCSSARMFQRNSWETVRTADFTEGDVAAAPVVAPEQAPAAFNLNELAAKPAAKEHGLEAPELVPGEEAKVRMTCTVLPRKRDWLVRLLEKCPGPKAMVRTIPEAARQEGRAVEFPAGAWRVSTPSAKIDCPRAKVMVEAAAERSLEGAARTTVWLKKQLEMNGDTLHCKSQLAEILRLGPGATLDHAARSMGLGVALRNEAFLQKQVILVDDASHPDDLRFYRKHCLDRLKAMVSFQGYFLLGLSLLWRGLAASWYLVDVPLAVCEEPFSANTLIPLNIDLPGRRDQPHIFTIYRTGNRQLDFSLSVLDSKNKKVTDVEVKLEGQLSPAAEPTATATTTTFTTSTATMSTTSTSTGIITATSTTLTMTEDEDENETRMEKDDAKEFVRLLGRRPGRALSGKGGRSYGGTTGGRRGYTSYTGRRGYTPARYTPDSRRRSPLPVVDSRRRGFDSRRRAPSAPISQGWSNPSHPQAGYYSYKPTYRRHHRTQYGYSGYHVYPSGSSMGIGLAGLGGLGVGYALGSHFGHYRASRWNTMNGGRGFEQCYHQSWQGSCTDCVKGYSMDKCQTSYQLPKAANRDDLMTTAFIPKDYEGPLRLVFSKMVGAEIAKEHICPPEGWHWNASVNTFNGTWTAPDTQDVFISLTPVVAEVPMQPTAPPDHRGHSQSKEKFPIVAAVVVVVFAVLCCICAFFFCCDSDDDDRGRRRSTYGRRRSSYDEFEMQGFRTTATPYVPPAPMITPGVVPAMATPVAVPAMAAVAAGPAVAMAAAVPAVGTAVAAPIPPVLAAPAAKTCHQMHPMHPAVAQSGMECDECERELRHGEQVLRCDACDYDLCMAACARQTTFLEGVSSTGQTWKMQLACAAPALDTSGLLCGPWGEALRAADTSHSWPLLSTWRIA</sequence>